<keyword evidence="5" id="KW-0227">DNA damage</keyword>
<dbReference type="VEuPathDB" id="TriTrypDB:BCY84_20615"/>
<dbReference type="VEuPathDB" id="TriTrypDB:Tc_MARK_6337"/>
<evidence type="ECO:0000256" key="10">
    <source>
        <dbReference type="ARBA" id="ARBA00023242"/>
    </source>
</evidence>
<dbReference type="Pfam" id="PF07522">
    <property type="entry name" value="DRMBL"/>
    <property type="match status" value="1"/>
</dbReference>
<dbReference type="VEuPathDB" id="TriTrypDB:TcBrA4_0124630"/>
<dbReference type="SMART" id="SM00849">
    <property type="entry name" value="Lactamase_B"/>
    <property type="match status" value="1"/>
</dbReference>
<evidence type="ECO:0000256" key="4">
    <source>
        <dbReference type="ARBA" id="ARBA00022759"/>
    </source>
</evidence>
<dbReference type="Proteomes" id="UP000246078">
    <property type="component" value="Unassembled WGS sequence"/>
</dbReference>
<dbReference type="VEuPathDB" id="TriTrypDB:TcCL_NonESM06805"/>
<comment type="caution">
    <text evidence="15">The sequence shown here is derived from an EMBL/GenBank/DDBJ whole genome shotgun (WGS) entry which is preliminary data.</text>
</comment>
<dbReference type="Gene3D" id="3.40.50.12650">
    <property type="match status" value="1"/>
</dbReference>
<keyword evidence="3" id="KW-0540">Nuclease</keyword>
<sequence>MTIEAKRCGGVQIFQSVANTTRRSTTKQNVVAEYMRSREVYRGETVAILVDAFRHTHAYMKSCREDRNDNCVAGDLIPFRVLFFLSHFHSDHYNGITEGWNHGTIYASRGTANILCWRLGIPESRVKRMDFCVTYTFSLKNGALLYETTWDEEEWRCSDEFFSVTLIPAGHCPGSVMFLFRSPVFGTVLHTGDFRFTHEQPNSSLLPHVPRMPHFQKEIDMMTNPVLKSVAGKVDVLFLDNTFCDERFNFPSRSDSLREVNQAILSMFRDHTSSLQGVTKEMTARGHEAKEHAISVAVLIGTYFIGKERIAVSIQENFLPLCAEDSTCNVVPTYVSPEKYESLRQLEYYCDHFMALPRREGEVKGGGSTLEVVTKHAVRLPQDTLSCSSMVARDLFPSLDPVEVSTTEIAHYLTIFLVPLSSVTYPGLAAACGGRPKRRRSGSATEEGVDGSHQNNSPHGEFFPLWGDEGIDLKQFDGVLCVEPSGWTRKARRQILSKRVTLLHVPYSEHSSFTELVDFVGFMNPTRIVPTVSLELFQKYEVLFAEKAPRLRQRYSNVQPLSRFLVPKSPLAVGGSERKTLDGSSENVSKARKQRNPFAPTTAAEGVIFIDEYCDNSSSADGLFLSSTTEAKEEGVIGENESRSVTRDKQPEFVAKADDFNGRMVSRGMGEKNVARHVVCGKRTNIELSILHWVCSNKVSDDVSNQSDDCVIIDV</sequence>
<dbReference type="EMBL" id="PRFC01000063">
    <property type="protein sequence ID" value="PWV11037.1"/>
    <property type="molecule type" value="Genomic_DNA"/>
</dbReference>
<evidence type="ECO:0000256" key="13">
    <source>
        <dbReference type="SAM" id="MobiDB-lite"/>
    </source>
</evidence>
<dbReference type="InterPro" id="IPR001279">
    <property type="entry name" value="Metallo-B-lactamas"/>
</dbReference>
<dbReference type="InterPro" id="IPR011084">
    <property type="entry name" value="DRMBL"/>
</dbReference>
<evidence type="ECO:0000259" key="14">
    <source>
        <dbReference type="SMART" id="SM00849"/>
    </source>
</evidence>
<dbReference type="SUPFAM" id="SSF56281">
    <property type="entry name" value="Metallo-hydrolase/oxidoreductase"/>
    <property type="match status" value="1"/>
</dbReference>
<organism evidence="15 16">
    <name type="scientific">Trypanosoma cruzi</name>
    <dbReference type="NCBI Taxonomy" id="5693"/>
    <lineage>
        <taxon>Eukaryota</taxon>
        <taxon>Discoba</taxon>
        <taxon>Euglenozoa</taxon>
        <taxon>Kinetoplastea</taxon>
        <taxon>Metakinetoplastina</taxon>
        <taxon>Trypanosomatida</taxon>
        <taxon>Trypanosomatidae</taxon>
        <taxon>Trypanosoma</taxon>
        <taxon>Schizotrypanum</taxon>
    </lineage>
</organism>
<dbReference type="PANTHER" id="PTHR23240">
    <property type="entry name" value="DNA CROSS-LINK REPAIR PROTEIN PSO2/SNM1-RELATED"/>
    <property type="match status" value="1"/>
</dbReference>
<dbReference type="VEuPathDB" id="TriTrypDB:TcG_02691"/>
<dbReference type="VEuPathDB" id="TriTrypDB:C4B63_7g286"/>
<comment type="subcellular location">
    <subcellularLocation>
        <location evidence="1">Nucleus</location>
    </subcellularLocation>
</comment>
<name>A0A2V2WRF8_TRYCR</name>
<keyword evidence="4" id="KW-0255">Endonuclease</keyword>
<evidence type="ECO:0000256" key="12">
    <source>
        <dbReference type="ARBA" id="ARBA00042677"/>
    </source>
</evidence>
<evidence type="ECO:0000313" key="16">
    <source>
        <dbReference type="Proteomes" id="UP000246078"/>
    </source>
</evidence>
<dbReference type="GO" id="GO:0006303">
    <property type="term" value="P:double-strand break repair via nonhomologous end joining"/>
    <property type="evidence" value="ECO:0007669"/>
    <property type="project" value="TreeGrafter"/>
</dbReference>
<gene>
    <name evidence="15" type="ORF">C3747_63g78</name>
</gene>
<dbReference type="InterPro" id="IPR036866">
    <property type="entry name" value="RibonucZ/Hydroxyglut_hydro"/>
</dbReference>
<dbReference type="AlphaFoldDB" id="A0A2V2WRF8"/>
<dbReference type="GO" id="GO:0035312">
    <property type="term" value="F:5'-3' DNA exonuclease activity"/>
    <property type="evidence" value="ECO:0007669"/>
    <property type="project" value="TreeGrafter"/>
</dbReference>
<proteinExistence type="inferred from homology"/>
<keyword evidence="8" id="KW-0233">DNA recombination</keyword>
<evidence type="ECO:0000256" key="3">
    <source>
        <dbReference type="ARBA" id="ARBA00022722"/>
    </source>
</evidence>
<reference evidence="15 16" key="1">
    <citation type="journal article" date="2018" name="Microb. Genom.">
        <title>Expanding an expanded genome: long-read sequencing of Trypanosoma cruzi.</title>
        <authorList>
            <person name="Berna L."/>
            <person name="Rodriguez M."/>
            <person name="Chiribao M.L."/>
            <person name="Parodi-Talice A."/>
            <person name="Pita S."/>
            <person name="Rijo G."/>
            <person name="Alvarez-Valin F."/>
            <person name="Robello C."/>
        </authorList>
    </citation>
    <scope>NUCLEOTIDE SEQUENCE [LARGE SCALE GENOMIC DNA]</scope>
    <source>
        <strain evidence="15 16">TCC</strain>
    </source>
</reference>
<dbReference type="GO" id="GO:0036297">
    <property type="term" value="P:interstrand cross-link repair"/>
    <property type="evidence" value="ECO:0007669"/>
    <property type="project" value="TreeGrafter"/>
</dbReference>
<comment type="similarity">
    <text evidence="2">Belongs to the DNA repair metallo-beta-lactamase (DRMBL) family.</text>
</comment>
<dbReference type="VEuPathDB" id="TriTrypDB:TCSYLVIO_003789"/>
<dbReference type="Gene3D" id="3.60.15.10">
    <property type="entry name" value="Ribonuclease Z/Hydroxyacylglutathione hydrolase-like"/>
    <property type="match status" value="2"/>
</dbReference>
<evidence type="ECO:0000256" key="5">
    <source>
        <dbReference type="ARBA" id="ARBA00022763"/>
    </source>
</evidence>
<evidence type="ECO:0000256" key="1">
    <source>
        <dbReference type="ARBA" id="ARBA00004123"/>
    </source>
</evidence>
<dbReference type="VEuPathDB" id="TriTrypDB:C3747_63g78"/>
<evidence type="ECO:0000256" key="2">
    <source>
        <dbReference type="ARBA" id="ARBA00010304"/>
    </source>
</evidence>
<evidence type="ECO:0000256" key="9">
    <source>
        <dbReference type="ARBA" id="ARBA00023204"/>
    </source>
</evidence>
<evidence type="ECO:0000256" key="7">
    <source>
        <dbReference type="ARBA" id="ARBA00022839"/>
    </source>
</evidence>
<dbReference type="VEuPathDB" id="TriTrypDB:ECC02_002555"/>
<dbReference type="VEuPathDB" id="TriTrypDB:TCDM_02820"/>
<protein>
    <recommendedName>
        <fullName evidence="11">Protein artemis</fullName>
    </recommendedName>
    <alternativeName>
        <fullName evidence="12">DNA cross-link repair 1C protein</fullName>
    </alternativeName>
</protein>
<evidence type="ECO:0000256" key="11">
    <source>
        <dbReference type="ARBA" id="ARBA00039759"/>
    </source>
</evidence>
<keyword evidence="7" id="KW-0269">Exonuclease</keyword>
<dbReference type="VEuPathDB" id="TriTrypDB:TcCLB.511003.50"/>
<evidence type="ECO:0000313" key="15">
    <source>
        <dbReference type="EMBL" id="PWV11037.1"/>
    </source>
</evidence>
<accession>A0A2V2WRF8</accession>
<feature type="region of interest" description="Disordered" evidence="13">
    <location>
        <begin position="432"/>
        <end position="458"/>
    </location>
</feature>
<dbReference type="GO" id="GO:0003684">
    <property type="term" value="F:damaged DNA binding"/>
    <property type="evidence" value="ECO:0007669"/>
    <property type="project" value="TreeGrafter"/>
</dbReference>
<dbReference type="GO" id="GO:0005634">
    <property type="term" value="C:nucleus"/>
    <property type="evidence" value="ECO:0007669"/>
    <property type="project" value="UniProtKB-SubCell"/>
</dbReference>
<evidence type="ECO:0000256" key="6">
    <source>
        <dbReference type="ARBA" id="ARBA00022801"/>
    </source>
</evidence>
<keyword evidence="6" id="KW-0378">Hydrolase</keyword>
<dbReference type="GO" id="GO:0004519">
    <property type="term" value="F:endonuclease activity"/>
    <property type="evidence" value="ECO:0007669"/>
    <property type="project" value="UniProtKB-KW"/>
</dbReference>
<dbReference type="GO" id="GO:0006310">
    <property type="term" value="P:DNA recombination"/>
    <property type="evidence" value="ECO:0007669"/>
    <property type="project" value="UniProtKB-KW"/>
</dbReference>
<feature type="domain" description="Metallo-beta-lactamase" evidence="14">
    <location>
        <begin position="35"/>
        <end position="233"/>
    </location>
</feature>
<keyword evidence="10" id="KW-0539">Nucleus</keyword>
<dbReference type="VEuPathDB" id="TriTrypDB:C4B63_7g285"/>
<keyword evidence="9" id="KW-0234">DNA repair</keyword>
<feature type="region of interest" description="Disordered" evidence="13">
    <location>
        <begin position="575"/>
        <end position="596"/>
    </location>
</feature>
<evidence type="ECO:0000256" key="8">
    <source>
        <dbReference type="ARBA" id="ARBA00023172"/>
    </source>
</evidence>
<dbReference type="PANTHER" id="PTHR23240:SF8">
    <property type="entry name" value="PROTEIN ARTEMIS"/>
    <property type="match status" value="1"/>
</dbReference>